<dbReference type="Proteomes" id="UP000284243">
    <property type="component" value="Unassembled WGS sequence"/>
</dbReference>
<proteinExistence type="predicted"/>
<name>A0A412TVA2_9BACT</name>
<evidence type="ECO:0000259" key="1">
    <source>
        <dbReference type="Pfam" id="PF07659"/>
    </source>
</evidence>
<feature type="domain" description="Nucleotide modification associated" evidence="1">
    <location>
        <begin position="22"/>
        <end position="82"/>
    </location>
</feature>
<comment type="caution">
    <text evidence="2">The sequence shown here is derived from an EMBL/GenBank/DDBJ whole genome shotgun (WGS) entry which is preliminary data.</text>
</comment>
<organism evidence="2 3">
    <name type="scientific">Odoribacter splanchnicus</name>
    <dbReference type="NCBI Taxonomy" id="28118"/>
    <lineage>
        <taxon>Bacteria</taxon>
        <taxon>Pseudomonadati</taxon>
        <taxon>Bacteroidota</taxon>
        <taxon>Bacteroidia</taxon>
        <taxon>Bacteroidales</taxon>
        <taxon>Odoribacteraceae</taxon>
        <taxon>Odoribacter</taxon>
    </lineage>
</organism>
<evidence type="ECO:0000313" key="3">
    <source>
        <dbReference type="Proteomes" id="UP000284243"/>
    </source>
</evidence>
<dbReference type="RefSeq" id="WP_013611405.1">
    <property type="nucleotide sequence ID" value="NZ_JADNGC010000006.1"/>
</dbReference>
<gene>
    <name evidence="2" type="ORF">DWW57_04430</name>
</gene>
<dbReference type="AlphaFoldDB" id="A0A412TVA2"/>
<accession>A0A412TVA2</accession>
<feature type="domain" description="Nucleotide modification associated" evidence="1">
    <location>
        <begin position="115"/>
        <end position="176"/>
    </location>
</feature>
<dbReference type="OMA" id="YQDMINY"/>
<reference evidence="2 3" key="1">
    <citation type="submission" date="2018-08" db="EMBL/GenBank/DDBJ databases">
        <title>A genome reference for cultivated species of the human gut microbiota.</title>
        <authorList>
            <person name="Zou Y."/>
            <person name="Xue W."/>
            <person name="Luo G."/>
        </authorList>
    </citation>
    <scope>NUCLEOTIDE SEQUENCE [LARGE SCALE GENOMIC DNA]</scope>
    <source>
        <strain evidence="2 3">AF16-14</strain>
    </source>
</reference>
<dbReference type="GeneID" id="61274356"/>
<protein>
    <submittedName>
        <fullName evidence="2">DUF1599 domain-containing protein</fullName>
    </submittedName>
</protein>
<sequence>MPETAQEYDIVIGTCSDIFTKKMHDYGMAWRILRPTSITDQIFIKANRIRSIEEKGVCKINEGIVPEFIGIVNYSIMGLIQLELGPGEDIPTDQQRISQLYENYFQKAKALMLDKNHDYGEAWRSMRTSSYTDLILMKINRTKQIEDNQGNTLISEGIDANYYDMINYAVFALIRLTVENVNL</sequence>
<evidence type="ECO:0000313" key="2">
    <source>
        <dbReference type="EMBL" id="RGU57746.1"/>
    </source>
</evidence>
<dbReference type="InterPro" id="IPR011630">
    <property type="entry name" value="DUF1599"/>
</dbReference>
<dbReference type="EMBL" id="QRYC01000004">
    <property type="protein sequence ID" value="RGU57746.1"/>
    <property type="molecule type" value="Genomic_DNA"/>
</dbReference>
<dbReference type="Pfam" id="PF07659">
    <property type="entry name" value="DUF1599"/>
    <property type="match status" value="2"/>
</dbReference>